<dbReference type="EMBL" id="FNZX01000011">
    <property type="protein sequence ID" value="SEK80513.1"/>
    <property type="molecule type" value="Genomic_DNA"/>
</dbReference>
<evidence type="ECO:0000259" key="1">
    <source>
        <dbReference type="Pfam" id="PF00148"/>
    </source>
</evidence>
<evidence type="ECO:0000313" key="2">
    <source>
        <dbReference type="EMBL" id="SEK80513.1"/>
    </source>
</evidence>
<proteinExistence type="predicted"/>
<dbReference type="Pfam" id="PF00148">
    <property type="entry name" value="Oxidored_nitro"/>
    <property type="match status" value="1"/>
</dbReference>
<protein>
    <submittedName>
        <fullName evidence="2">Nitrogenase molybdenum-iron protein beta chain</fullName>
    </submittedName>
</protein>
<evidence type="ECO:0000313" key="3">
    <source>
        <dbReference type="Proteomes" id="UP000182321"/>
    </source>
</evidence>
<dbReference type="InterPro" id="IPR000510">
    <property type="entry name" value="Nase/OxRdtase_comp1"/>
</dbReference>
<dbReference type="RefSeq" id="WP_074791292.1">
    <property type="nucleotide sequence ID" value="NZ_FNZX01000011.1"/>
</dbReference>
<dbReference type="AlphaFoldDB" id="A0A1H7K0X9"/>
<reference evidence="3" key="1">
    <citation type="submission" date="2016-10" db="EMBL/GenBank/DDBJ databases">
        <authorList>
            <person name="Varghese N."/>
        </authorList>
    </citation>
    <scope>NUCLEOTIDE SEQUENCE [LARGE SCALE GENOMIC DNA]</scope>
    <source>
        <strain evidence="3">ACV-9</strain>
    </source>
</reference>
<dbReference type="Proteomes" id="UP000182321">
    <property type="component" value="Unassembled WGS sequence"/>
</dbReference>
<dbReference type="Gene3D" id="3.40.50.1980">
    <property type="entry name" value="Nitrogenase molybdenum iron protein domain"/>
    <property type="match status" value="3"/>
</dbReference>
<organism evidence="2 3">
    <name type="scientific">Pseudobutyrivibrio ruminis</name>
    <dbReference type="NCBI Taxonomy" id="46206"/>
    <lineage>
        <taxon>Bacteria</taxon>
        <taxon>Bacillati</taxon>
        <taxon>Bacillota</taxon>
        <taxon>Clostridia</taxon>
        <taxon>Lachnospirales</taxon>
        <taxon>Lachnospiraceae</taxon>
        <taxon>Pseudobutyrivibrio</taxon>
    </lineage>
</organism>
<feature type="domain" description="Nitrogenase/oxidoreductase component 1" evidence="1">
    <location>
        <begin position="12"/>
        <end position="427"/>
    </location>
</feature>
<dbReference type="PANTHER" id="PTHR33712">
    <property type="entry name" value="LIGHT-INDEPENDENT PROTOCHLOROPHYLLIDE REDUCTASE SUBUNIT B"/>
    <property type="match status" value="1"/>
</dbReference>
<dbReference type="InterPro" id="IPR050152">
    <property type="entry name" value="ChlB/BchB/BchZ"/>
</dbReference>
<gene>
    <name evidence="2" type="ORF">SAMN02910377_01872</name>
</gene>
<dbReference type="PANTHER" id="PTHR33712:SF7">
    <property type="entry name" value="LIGHT-INDEPENDENT PROTOCHLOROPHYLLIDE REDUCTASE SUBUNIT B"/>
    <property type="match status" value="1"/>
</dbReference>
<name>A0A1H7K0X9_9FIRM</name>
<dbReference type="SUPFAM" id="SSF53807">
    <property type="entry name" value="Helical backbone' metal receptor"/>
    <property type="match status" value="1"/>
</dbReference>
<keyword evidence="3" id="KW-1185">Reference proteome</keyword>
<dbReference type="GO" id="GO:0016491">
    <property type="term" value="F:oxidoreductase activity"/>
    <property type="evidence" value="ECO:0007669"/>
    <property type="project" value="InterPro"/>
</dbReference>
<sequence>MSNVIKNPRNGCALHGALQTVQEINGAVPVVHSNAGCGVVNYLANQRFSGGASSYSGFSIPGTAAQERHVIFGGASRLREQIKNTIKVQKGDLYVILNSCESAMVGDDVDAMTREIVEQGEPVVDTLVAGFNGGPHYGYEQVLGDIFKSIYEVKKSGLKRESNLVNIFGIVPQKDPYWQGNLNELQRILTGLGIKSNVFFGTEGGVADFVNAKNASASIVFSKWGELPAKILNEKFDIPVIYRLSLPIGTEKVQDLAEAINKVISLDESLVKDFLEKEEHTEKSLLFRVRDEIFELGLSKNAVIIGDEEQVIRLGSFLKDRLGVVISSVVLIDSLKKDEAHETNNEEVLRTISENIYKGIDQKEIDEIVSSSNVEVIFGSSLERGIAEKLNLPLVEISYPIADKLILNKADAGVNGAISLLENYITVVKQYDERKKELASSILKEVKGGESWRELSQKKSFLRQSNLITELPTREYISAQR</sequence>
<accession>A0A1H7K0X9</accession>